<dbReference type="Proteomes" id="UP000007382">
    <property type="component" value="Chromosome"/>
</dbReference>
<comment type="pathway">
    <text evidence="1 6">Carbohydrate biosynthesis; dTDP-L-rhamnose biosynthesis.</text>
</comment>
<evidence type="ECO:0000256" key="2">
    <source>
        <dbReference type="ARBA" id="ARBA00010944"/>
    </source>
</evidence>
<dbReference type="PANTHER" id="PTHR10491">
    <property type="entry name" value="DTDP-4-DEHYDRORHAMNOSE REDUCTASE"/>
    <property type="match status" value="1"/>
</dbReference>
<dbReference type="Gene3D" id="3.40.50.720">
    <property type="entry name" value="NAD(P)-binding Rossmann-like Domain"/>
    <property type="match status" value="1"/>
</dbReference>
<evidence type="ECO:0000256" key="1">
    <source>
        <dbReference type="ARBA" id="ARBA00004781"/>
    </source>
</evidence>
<keyword evidence="6" id="KW-0560">Oxidoreductase</keyword>
<dbReference type="UniPathway" id="UPA00124"/>
<keyword evidence="6" id="KW-0521">NADP</keyword>
<comment type="function">
    <text evidence="6">Catalyzes the reduction of dTDP-6-deoxy-L-lyxo-4-hexulose to yield dTDP-L-rhamnose.</text>
</comment>
<evidence type="ECO:0000259" key="7">
    <source>
        <dbReference type="Pfam" id="PF04321"/>
    </source>
</evidence>
<gene>
    <name evidence="8" type="ordered locus">LFE_1342</name>
</gene>
<accession>I0IP26</accession>
<evidence type="ECO:0000256" key="3">
    <source>
        <dbReference type="ARBA" id="ARBA00012929"/>
    </source>
</evidence>
<dbReference type="EMBL" id="AP012342">
    <property type="protein sequence ID" value="BAM07025.1"/>
    <property type="molecule type" value="Genomic_DNA"/>
</dbReference>
<reference evidence="9" key="2">
    <citation type="submission" date="2012-03" db="EMBL/GenBank/DDBJ databases">
        <title>The complete genome sequence of the pioneer microbe on fresh volcanic deposit, Leptospirillum ferrooxidans strain C2-3.</title>
        <authorList>
            <person name="Fujimura R."/>
            <person name="Sato Y."/>
            <person name="Nishizawa T."/>
            <person name="Nanba K."/>
            <person name="Oshima K."/>
            <person name="Hattori M."/>
            <person name="Kamijo T."/>
            <person name="Ohta H."/>
        </authorList>
    </citation>
    <scope>NUCLEOTIDE SEQUENCE [LARGE SCALE GENOMIC DNA]</scope>
    <source>
        <strain evidence="9">C2-3</strain>
    </source>
</reference>
<evidence type="ECO:0000256" key="6">
    <source>
        <dbReference type="RuleBase" id="RU364082"/>
    </source>
</evidence>
<feature type="domain" description="RmlD-like substrate binding" evidence="7">
    <location>
        <begin position="3"/>
        <end position="284"/>
    </location>
</feature>
<dbReference type="InterPro" id="IPR005913">
    <property type="entry name" value="dTDP_dehydrorham_reduct"/>
</dbReference>
<reference evidence="8 9" key="1">
    <citation type="journal article" date="2012" name="J. Bacteriol.">
        <title>Complete Genome Sequence of Leptospirillum ferrooxidans Strain C2-3, Isolated from a Fresh Volcanic Ash Deposit on the Island of Miyake, Japan.</title>
        <authorList>
            <person name="Fujimura R."/>
            <person name="Sato Y."/>
            <person name="Nishizawa T."/>
            <person name="Oshima K."/>
            <person name="Kim S.-W."/>
            <person name="Hattori M."/>
            <person name="Kamijo T."/>
            <person name="Ohta H."/>
        </authorList>
    </citation>
    <scope>NUCLEOTIDE SEQUENCE [LARGE SCALE GENOMIC DNA]</scope>
    <source>
        <strain evidence="8 9">C2-3</strain>
    </source>
</reference>
<name>I0IP26_LEPFC</name>
<evidence type="ECO:0000256" key="4">
    <source>
        <dbReference type="ARBA" id="ARBA00017099"/>
    </source>
</evidence>
<proteinExistence type="inferred from homology"/>
<dbReference type="GO" id="GO:0019305">
    <property type="term" value="P:dTDP-rhamnose biosynthetic process"/>
    <property type="evidence" value="ECO:0007669"/>
    <property type="project" value="UniProtKB-UniPathway"/>
</dbReference>
<evidence type="ECO:0000256" key="5">
    <source>
        <dbReference type="ARBA" id="ARBA00048200"/>
    </source>
</evidence>
<dbReference type="InterPro" id="IPR029903">
    <property type="entry name" value="RmlD-like-bd"/>
</dbReference>
<dbReference type="OrthoDB" id="9803892at2"/>
<organism evidence="8 9">
    <name type="scientific">Leptospirillum ferrooxidans (strain C2-3)</name>
    <dbReference type="NCBI Taxonomy" id="1162668"/>
    <lineage>
        <taxon>Bacteria</taxon>
        <taxon>Pseudomonadati</taxon>
        <taxon>Nitrospirota</taxon>
        <taxon>Nitrospiria</taxon>
        <taxon>Nitrospirales</taxon>
        <taxon>Nitrospiraceae</taxon>
        <taxon>Leptospirillum</taxon>
    </lineage>
</organism>
<dbReference type="Gene3D" id="3.90.25.10">
    <property type="entry name" value="UDP-galactose 4-epimerase, domain 1"/>
    <property type="match status" value="1"/>
</dbReference>
<comment type="catalytic activity">
    <reaction evidence="5">
        <text>dTDP-beta-L-rhamnose + NADP(+) = dTDP-4-dehydro-beta-L-rhamnose + NADPH + H(+)</text>
        <dbReference type="Rhea" id="RHEA:21796"/>
        <dbReference type="ChEBI" id="CHEBI:15378"/>
        <dbReference type="ChEBI" id="CHEBI:57510"/>
        <dbReference type="ChEBI" id="CHEBI:57783"/>
        <dbReference type="ChEBI" id="CHEBI:58349"/>
        <dbReference type="ChEBI" id="CHEBI:62830"/>
        <dbReference type="EC" id="1.1.1.133"/>
    </reaction>
</comment>
<dbReference type="EC" id="1.1.1.133" evidence="3 6"/>
<dbReference type="RefSeq" id="WP_014449513.1">
    <property type="nucleotide sequence ID" value="NC_017094.1"/>
</dbReference>
<dbReference type="CDD" id="cd05254">
    <property type="entry name" value="dTDP_HR_like_SDR_e"/>
    <property type="match status" value="1"/>
</dbReference>
<dbReference type="InterPro" id="IPR036291">
    <property type="entry name" value="NAD(P)-bd_dom_sf"/>
</dbReference>
<dbReference type="Pfam" id="PF04321">
    <property type="entry name" value="RmlD_sub_bind"/>
    <property type="match status" value="1"/>
</dbReference>
<dbReference type="HOGENOM" id="CLU_045518_1_0_0"/>
<evidence type="ECO:0000313" key="8">
    <source>
        <dbReference type="EMBL" id="BAM07025.1"/>
    </source>
</evidence>
<protein>
    <recommendedName>
        <fullName evidence="4 6">dTDP-4-dehydrorhamnose reductase</fullName>
        <ecNumber evidence="3 6">1.1.1.133</ecNumber>
    </recommendedName>
</protein>
<evidence type="ECO:0000313" key="9">
    <source>
        <dbReference type="Proteomes" id="UP000007382"/>
    </source>
</evidence>
<dbReference type="KEGG" id="lfc:LFE_1342"/>
<dbReference type="PANTHER" id="PTHR10491:SF4">
    <property type="entry name" value="METHIONINE ADENOSYLTRANSFERASE 2 SUBUNIT BETA"/>
    <property type="match status" value="1"/>
</dbReference>
<dbReference type="AlphaFoldDB" id="I0IP26"/>
<dbReference type="eggNOG" id="COG1091">
    <property type="taxonomic scope" value="Bacteria"/>
</dbReference>
<dbReference type="STRING" id="1162668.LFE_1342"/>
<sequence>MSNLLITGSTGMLGSYISRNLSLSNFNLVIPPRNELDLDNPQTCYETILKYRPYCIIHMAAETDVDLCERAPQIAARKNALATQSIAQGARECGSYLVYISTSNIFSSANQIIFNELDIPNPSNYYGKSKFYGEQAIAMFGPKDFLIIRAGWMIGGGRGKDHKFVGKIIEAIESGVPEIKAVSDRIGSITEAESLSCFIKWAIDNRPAGIVHYASIGGISRYEIALELSKILKYRGKVTSVSSSMFPLSAPRPLSDAIESIYLPLMTSAPFPGMWREDLERYVMNF</sequence>
<dbReference type="SUPFAM" id="SSF51735">
    <property type="entry name" value="NAD(P)-binding Rossmann-fold domains"/>
    <property type="match status" value="1"/>
</dbReference>
<dbReference type="PATRIC" id="fig|1162668.3.peg.1580"/>
<dbReference type="GO" id="GO:0008831">
    <property type="term" value="F:dTDP-4-dehydrorhamnose reductase activity"/>
    <property type="evidence" value="ECO:0007669"/>
    <property type="project" value="UniProtKB-EC"/>
</dbReference>
<keyword evidence="9" id="KW-1185">Reference proteome</keyword>
<comment type="similarity">
    <text evidence="2 6">Belongs to the dTDP-4-dehydrorhamnose reductase family.</text>
</comment>